<name>A0A4R6JJF4_9ACTN</name>
<feature type="region of interest" description="Disordered" evidence="1">
    <location>
        <begin position="30"/>
        <end position="52"/>
    </location>
</feature>
<dbReference type="AlphaFoldDB" id="A0A4R6JJF4"/>
<gene>
    <name evidence="2" type="ORF">EV643_12664</name>
</gene>
<evidence type="ECO:0000313" key="3">
    <source>
        <dbReference type="Proteomes" id="UP000295388"/>
    </source>
</evidence>
<keyword evidence="3" id="KW-1185">Reference proteome</keyword>
<dbReference type="Proteomes" id="UP000295388">
    <property type="component" value="Unassembled WGS sequence"/>
</dbReference>
<protein>
    <submittedName>
        <fullName evidence="2">Uncharacterized protein</fullName>
    </submittedName>
</protein>
<reference evidence="2 3" key="1">
    <citation type="submission" date="2019-03" db="EMBL/GenBank/DDBJ databases">
        <title>Genomic Encyclopedia of Type Strains, Phase III (KMG-III): the genomes of soil and plant-associated and newly described type strains.</title>
        <authorList>
            <person name="Whitman W."/>
        </authorList>
    </citation>
    <scope>NUCLEOTIDE SEQUENCE [LARGE SCALE GENOMIC DNA]</scope>
    <source>
        <strain evidence="2 3">VKM Ac-2527</strain>
    </source>
</reference>
<evidence type="ECO:0000313" key="2">
    <source>
        <dbReference type="EMBL" id="TDO34705.1"/>
    </source>
</evidence>
<dbReference type="EMBL" id="SNWQ01000026">
    <property type="protein sequence ID" value="TDO34705.1"/>
    <property type="molecule type" value="Genomic_DNA"/>
</dbReference>
<sequence length="73" mass="7668">MAEGIWLRHHVEHIRTGDCFSTNLGGSLASGATFPSPNTQPPHDTGSGGGLEPLRLVDDVDQVLTGNEAFAVL</sequence>
<evidence type="ECO:0000256" key="1">
    <source>
        <dbReference type="SAM" id="MobiDB-lite"/>
    </source>
</evidence>
<proteinExistence type="predicted"/>
<organism evidence="2 3">
    <name type="scientific">Kribbella caucasensis</name>
    <dbReference type="NCBI Taxonomy" id="2512215"/>
    <lineage>
        <taxon>Bacteria</taxon>
        <taxon>Bacillati</taxon>
        <taxon>Actinomycetota</taxon>
        <taxon>Actinomycetes</taxon>
        <taxon>Propionibacteriales</taxon>
        <taxon>Kribbellaceae</taxon>
        <taxon>Kribbella</taxon>
    </lineage>
</organism>
<comment type="caution">
    <text evidence="2">The sequence shown here is derived from an EMBL/GenBank/DDBJ whole genome shotgun (WGS) entry which is preliminary data.</text>
</comment>
<accession>A0A4R6JJF4</accession>